<dbReference type="AlphaFoldDB" id="A0A1W4WY33"/>
<dbReference type="RefSeq" id="XP_018328791.1">
    <property type="nucleotide sequence ID" value="XM_018473289.2"/>
</dbReference>
<dbReference type="GO" id="GO:0004090">
    <property type="term" value="F:carbonyl reductase (NADPH) activity"/>
    <property type="evidence" value="ECO:0007669"/>
    <property type="project" value="UniProtKB-EC"/>
</dbReference>
<keyword evidence="3" id="KW-0560">Oxidoreductase</keyword>
<evidence type="ECO:0000313" key="6">
    <source>
        <dbReference type="Proteomes" id="UP000192223"/>
    </source>
</evidence>
<evidence type="ECO:0000256" key="5">
    <source>
        <dbReference type="RuleBase" id="RU000363"/>
    </source>
</evidence>
<organism evidence="6 7">
    <name type="scientific">Agrilus planipennis</name>
    <name type="common">Emerald ash borer</name>
    <name type="synonym">Agrilus marcopoli</name>
    <dbReference type="NCBI Taxonomy" id="224129"/>
    <lineage>
        <taxon>Eukaryota</taxon>
        <taxon>Metazoa</taxon>
        <taxon>Ecdysozoa</taxon>
        <taxon>Arthropoda</taxon>
        <taxon>Hexapoda</taxon>
        <taxon>Insecta</taxon>
        <taxon>Pterygota</taxon>
        <taxon>Neoptera</taxon>
        <taxon>Endopterygota</taxon>
        <taxon>Coleoptera</taxon>
        <taxon>Polyphaga</taxon>
        <taxon>Elateriformia</taxon>
        <taxon>Buprestoidea</taxon>
        <taxon>Buprestidae</taxon>
        <taxon>Agrilinae</taxon>
        <taxon>Agrilus</taxon>
    </lineage>
</organism>
<dbReference type="PRINTS" id="PR00081">
    <property type="entry name" value="GDHRDH"/>
</dbReference>
<dbReference type="InterPro" id="IPR002347">
    <property type="entry name" value="SDR_fam"/>
</dbReference>
<evidence type="ECO:0000256" key="4">
    <source>
        <dbReference type="ARBA" id="ARBA00026118"/>
    </source>
</evidence>
<dbReference type="KEGG" id="apln:108739399"/>
<dbReference type="PANTHER" id="PTHR43963:SF4">
    <property type="entry name" value="CARBONYL REDUCTASE (NADPH)"/>
    <property type="match status" value="1"/>
</dbReference>
<keyword evidence="6" id="KW-1185">Reference proteome</keyword>
<dbReference type="InParanoid" id="A0A1W4WY33"/>
<gene>
    <name evidence="7" type="primary">LOC108739399</name>
</gene>
<dbReference type="InterPro" id="IPR045313">
    <property type="entry name" value="CBR1-like"/>
</dbReference>
<name>A0A1W4WY33_AGRPL</name>
<dbReference type="SUPFAM" id="SSF51735">
    <property type="entry name" value="NAD(P)-binding Rossmann-fold domains"/>
    <property type="match status" value="1"/>
</dbReference>
<evidence type="ECO:0000256" key="2">
    <source>
        <dbReference type="ARBA" id="ARBA00022857"/>
    </source>
</evidence>
<dbReference type="PRINTS" id="PR00080">
    <property type="entry name" value="SDRFAMILY"/>
</dbReference>
<dbReference type="Gene3D" id="3.40.50.720">
    <property type="entry name" value="NAD(P)-binding Rossmann-like Domain"/>
    <property type="match status" value="1"/>
</dbReference>
<evidence type="ECO:0000313" key="7">
    <source>
        <dbReference type="RefSeq" id="XP_018328791.1"/>
    </source>
</evidence>
<sequence length="278" mass="30781">MSTPLKNIAVVTGSNKGIGYAIVKGLCEKYDGLVYLTARNVGRGEAAVKKLNELGFKPLFHQLDITSKESINKLRDDIVREHGGIDLLINNAAISYSKNGTESFGEKAENTVKVNYFATLEVCNVLFPILRQNARFINLSSSTARLSRLPSPILRDKFKDPKLTVPKLNELIQEFVRVAKEGVDTSNTWGSSTYAVSKVGVSALTFIQQREFDAETPSRNIFVNCCHPGRVNTDLTRHDGPLTIEEGARSSLYLALENHGLKGKFVWEDCSVIEWTTA</sequence>
<proteinExistence type="inferred from homology"/>
<keyword evidence="2" id="KW-0521">NADP</keyword>
<dbReference type="STRING" id="224129.A0A1W4WY33"/>
<evidence type="ECO:0000256" key="3">
    <source>
        <dbReference type="ARBA" id="ARBA00023002"/>
    </source>
</evidence>
<reference evidence="7" key="1">
    <citation type="submission" date="2025-08" db="UniProtKB">
        <authorList>
            <consortium name="RefSeq"/>
        </authorList>
    </citation>
    <scope>IDENTIFICATION</scope>
    <source>
        <tissue evidence="7">Entire body</tissue>
    </source>
</reference>
<dbReference type="EC" id="1.1.1.184" evidence="4"/>
<dbReference type="PANTHER" id="PTHR43963">
    <property type="entry name" value="CARBONYL REDUCTASE 1-RELATED"/>
    <property type="match status" value="1"/>
</dbReference>
<dbReference type="Pfam" id="PF00106">
    <property type="entry name" value="adh_short"/>
    <property type="match status" value="1"/>
</dbReference>
<dbReference type="OrthoDB" id="7289984at2759"/>
<dbReference type="CDD" id="cd05324">
    <property type="entry name" value="carb_red_PTCR-like_SDR_c"/>
    <property type="match status" value="1"/>
</dbReference>
<evidence type="ECO:0000256" key="1">
    <source>
        <dbReference type="ARBA" id="ARBA00006484"/>
    </source>
</evidence>
<dbReference type="InterPro" id="IPR036291">
    <property type="entry name" value="NAD(P)-bd_dom_sf"/>
</dbReference>
<protein>
    <recommendedName>
        <fullName evidence="4">carbonyl reductase (NADPH)</fullName>
        <ecNumber evidence="4">1.1.1.184</ecNumber>
    </recommendedName>
</protein>
<dbReference type="GeneID" id="108739399"/>
<dbReference type="Proteomes" id="UP000192223">
    <property type="component" value="Unplaced"/>
</dbReference>
<comment type="similarity">
    <text evidence="1 5">Belongs to the short-chain dehydrogenases/reductases (SDR) family.</text>
</comment>
<accession>A0A1W4WY33</accession>